<dbReference type="OrthoDB" id="28455at2759"/>
<protein>
    <recommendedName>
        <fullName evidence="5">Ribosome biogenesis regulatory protein</fullName>
    </recommendedName>
</protein>
<dbReference type="EMBL" id="BNJQ01000027">
    <property type="protein sequence ID" value="GHP10056.1"/>
    <property type="molecule type" value="Genomic_DNA"/>
</dbReference>
<feature type="compositionally biased region" description="Basic and acidic residues" evidence="6">
    <location>
        <begin position="75"/>
        <end position="84"/>
    </location>
</feature>
<keyword evidence="4 5" id="KW-0539">Nucleus</keyword>
<comment type="subcellular location">
    <subcellularLocation>
        <location evidence="1 5">Nucleus</location>
    </subcellularLocation>
</comment>
<dbReference type="GO" id="GO:0005634">
    <property type="term" value="C:nucleus"/>
    <property type="evidence" value="ECO:0007669"/>
    <property type="project" value="UniProtKB-SubCell"/>
</dbReference>
<comment type="function">
    <text evidence="5">Involved in ribosomal large subunit assembly.</text>
</comment>
<gene>
    <name evidence="7" type="ORF">PPROV_000878900</name>
</gene>
<comment type="caution">
    <text evidence="7">The sequence shown here is derived from an EMBL/GenBank/DDBJ whole genome shotgun (WGS) entry which is preliminary data.</text>
</comment>
<keyword evidence="3 5" id="KW-0690">Ribosome biogenesis</keyword>
<evidence type="ECO:0000256" key="1">
    <source>
        <dbReference type="ARBA" id="ARBA00004123"/>
    </source>
</evidence>
<evidence type="ECO:0000313" key="7">
    <source>
        <dbReference type="EMBL" id="GHP10056.1"/>
    </source>
</evidence>
<feature type="region of interest" description="Disordered" evidence="6">
    <location>
        <begin position="70"/>
        <end position="96"/>
    </location>
</feature>
<evidence type="ECO:0000313" key="8">
    <source>
        <dbReference type="Proteomes" id="UP000660262"/>
    </source>
</evidence>
<dbReference type="Pfam" id="PF04939">
    <property type="entry name" value="RRS1"/>
    <property type="match status" value="1"/>
</dbReference>
<evidence type="ECO:0000256" key="2">
    <source>
        <dbReference type="ARBA" id="ARBA00010077"/>
    </source>
</evidence>
<dbReference type="InterPro" id="IPR007023">
    <property type="entry name" value="Ribosom_reg"/>
</dbReference>
<feature type="compositionally biased region" description="Basic and acidic residues" evidence="6">
    <location>
        <begin position="168"/>
        <end position="177"/>
    </location>
</feature>
<evidence type="ECO:0000256" key="4">
    <source>
        <dbReference type="ARBA" id="ARBA00023242"/>
    </source>
</evidence>
<evidence type="ECO:0000256" key="5">
    <source>
        <dbReference type="RuleBase" id="RU364132"/>
    </source>
</evidence>
<feature type="compositionally biased region" description="Basic residues" evidence="6">
    <location>
        <begin position="316"/>
        <end position="328"/>
    </location>
</feature>
<feature type="compositionally biased region" description="Basic and acidic residues" evidence="6">
    <location>
        <begin position="290"/>
        <end position="315"/>
    </location>
</feature>
<keyword evidence="8" id="KW-1185">Reference proteome</keyword>
<name>A0A830HRC4_9CHLO</name>
<sequence length="328" mass="36162">MNDVDVDIELADTLELDTGNLLAYDPAPHAHNPKSSKDVDEYVLKHGRTLVQALVSDLFIRPTVPDAAPNGRVVRLPDPEERLPRTKPLPKPKQKTRWEKFAEEKGIRSRKRSKLVFDEQMGEWRRRHGYGRVNDANDIAIIEHSEKDGLEAGADPFNALVKERKQRSKDNARKQERNVLLSRGSGGAGGSAAASALVGAGASVGLPSLDGGLKRGTKRDRGNLAQTAALVQRATAGLGKHGATSEGGALRLEGKRQRRIDATDLSADRQANRATVGRILRERSDVLVDSDKAAGKMENERRQAKAYERKAFERRKEKRTPPKKKKKG</sequence>
<evidence type="ECO:0000256" key="6">
    <source>
        <dbReference type="SAM" id="MobiDB-lite"/>
    </source>
</evidence>
<dbReference type="AlphaFoldDB" id="A0A830HRC4"/>
<accession>A0A830HRC4</accession>
<comment type="similarity">
    <text evidence="2 5">Belongs to the RRS1 family.</text>
</comment>
<feature type="region of interest" description="Disordered" evidence="6">
    <location>
        <begin position="163"/>
        <end position="193"/>
    </location>
</feature>
<evidence type="ECO:0000256" key="3">
    <source>
        <dbReference type="ARBA" id="ARBA00022517"/>
    </source>
</evidence>
<feature type="region of interest" description="Disordered" evidence="6">
    <location>
        <begin position="236"/>
        <end position="255"/>
    </location>
</feature>
<reference evidence="7" key="1">
    <citation type="submission" date="2020-10" db="EMBL/GenBank/DDBJ databases">
        <title>Unveiling of a novel bifunctional photoreceptor, Dualchrome1, isolated from a cosmopolitan green alga.</title>
        <authorList>
            <person name="Suzuki S."/>
            <person name="Kawachi M."/>
        </authorList>
    </citation>
    <scope>NUCLEOTIDE SEQUENCE</scope>
    <source>
        <strain evidence="7">NIES 2893</strain>
    </source>
</reference>
<organism evidence="7 8">
    <name type="scientific">Pycnococcus provasolii</name>
    <dbReference type="NCBI Taxonomy" id="41880"/>
    <lineage>
        <taxon>Eukaryota</taxon>
        <taxon>Viridiplantae</taxon>
        <taxon>Chlorophyta</taxon>
        <taxon>Pseudoscourfieldiophyceae</taxon>
        <taxon>Pseudoscourfieldiales</taxon>
        <taxon>Pycnococcaceae</taxon>
        <taxon>Pycnococcus</taxon>
    </lineage>
</organism>
<dbReference type="Proteomes" id="UP000660262">
    <property type="component" value="Unassembled WGS sequence"/>
</dbReference>
<feature type="region of interest" description="Disordered" evidence="6">
    <location>
        <begin position="290"/>
        <end position="328"/>
    </location>
</feature>
<dbReference type="GO" id="GO:0042254">
    <property type="term" value="P:ribosome biogenesis"/>
    <property type="evidence" value="ECO:0007669"/>
    <property type="project" value="UniProtKB-KW"/>
</dbReference>
<proteinExistence type="inferred from homology"/>